<dbReference type="AlphaFoldDB" id="A0AAD1R5S5"/>
<evidence type="ECO:0000313" key="2">
    <source>
        <dbReference type="EMBL" id="CAH2223889.1"/>
    </source>
</evidence>
<feature type="non-terminal residue" evidence="2">
    <location>
        <position position="1"/>
    </location>
</feature>
<evidence type="ECO:0000256" key="1">
    <source>
        <dbReference type="SAM" id="MobiDB-lite"/>
    </source>
</evidence>
<dbReference type="EMBL" id="OW240912">
    <property type="protein sequence ID" value="CAH2223889.1"/>
    <property type="molecule type" value="Genomic_DNA"/>
</dbReference>
<proteinExistence type="predicted"/>
<feature type="region of interest" description="Disordered" evidence="1">
    <location>
        <begin position="15"/>
        <end position="45"/>
    </location>
</feature>
<name>A0AAD1R5S5_PELCU</name>
<evidence type="ECO:0000313" key="3">
    <source>
        <dbReference type="Proteomes" id="UP001295444"/>
    </source>
</evidence>
<organism evidence="2 3">
    <name type="scientific">Pelobates cultripes</name>
    <name type="common">Western spadefoot toad</name>
    <dbReference type="NCBI Taxonomy" id="61616"/>
    <lineage>
        <taxon>Eukaryota</taxon>
        <taxon>Metazoa</taxon>
        <taxon>Chordata</taxon>
        <taxon>Craniata</taxon>
        <taxon>Vertebrata</taxon>
        <taxon>Euteleostomi</taxon>
        <taxon>Amphibia</taxon>
        <taxon>Batrachia</taxon>
        <taxon>Anura</taxon>
        <taxon>Pelobatoidea</taxon>
        <taxon>Pelobatidae</taxon>
        <taxon>Pelobates</taxon>
    </lineage>
</organism>
<dbReference type="Proteomes" id="UP001295444">
    <property type="component" value="Chromosome 01"/>
</dbReference>
<keyword evidence="3" id="KW-1185">Reference proteome</keyword>
<gene>
    <name evidence="2" type="ORF">PECUL_23A059840</name>
</gene>
<protein>
    <submittedName>
        <fullName evidence="2">Uncharacterized protein</fullName>
    </submittedName>
</protein>
<accession>A0AAD1R5S5</accession>
<reference evidence="2" key="1">
    <citation type="submission" date="2022-03" db="EMBL/GenBank/DDBJ databases">
        <authorList>
            <person name="Alioto T."/>
            <person name="Alioto T."/>
            <person name="Gomez Garrido J."/>
        </authorList>
    </citation>
    <scope>NUCLEOTIDE SEQUENCE</scope>
</reference>
<sequence length="88" mass="10016">EDVITSIRKWKDFLPPESACNERSPADKQGPSKGQHIPSAQPEDYSAARGFIQPHKVYTAARGLFNHHPHFTAMVWMEDICLTYTYVV</sequence>